<dbReference type="EMBL" id="CAJRAY010000070">
    <property type="protein sequence ID" value="CAG5090066.1"/>
    <property type="molecule type" value="Genomic_DNA"/>
</dbReference>
<dbReference type="Proteomes" id="UP000681526">
    <property type="component" value="Unassembled WGS sequence"/>
</dbReference>
<proteinExistence type="inferred from homology"/>
<protein>
    <recommendedName>
        <fullName evidence="3 6">Anti-sigma F factor antagonist</fullName>
    </recommendedName>
    <alternativeName>
        <fullName evidence="6">Stage II sporulation protein</fullName>
    </alternativeName>
</protein>
<dbReference type="Pfam" id="PF01740">
    <property type="entry name" value="STAS"/>
    <property type="match status" value="1"/>
</dbReference>
<dbReference type="PROSITE" id="PS50801">
    <property type="entry name" value="STAS"/>
    <property type="match status" value="1"/>
</dbReference>
<evidence type="ECO:0000256" key="1">
    <source>
        <dbReference type="ARBA" id="ARBA00001976"/>
    </source>
</evidence>
<dbReference type="Gene3D" id="3.30.750.24">
    <property type="entry name" value="STAS domain"/>
    <property type="match status" value="1"/>
</dbReference>
<evidence type="ECO:0000256" key="6">
    <source>
        <dbReference type="RuleBase" id="RU003749"/>
    </source>
</evidence>
<evidence type="ECO:0000259" key="7">
    <source>
        <dbReference type="PROSITE" id="PS50801"/>
    </source>
</evidence>
<dbReference type="NCBIfam" id="TIGR00377">
    <property type="entry name" value="ant_ant_sig"/>
    <property type="match status" value="1"/>
</dbReference>
<evidence type="ECO:0000256" key="3">
    <source>
        <dbReference type="ARBA" id="ARBA00020784"/>
    </source>
</evidence>
<reference evidence="8 9" key="1">
    <citation type="submission" date="2021-04" db="EMBL/GenBank/DDBJ databases">
        <authorList>
            <person name="Rakotoarivonina H."/>
        </authorList>
    </citation>
    <scope>NUCLEOTIDE SEQUENCE [LARGE SCALE GENOMIC DNA]</scope>
    <source>
        <strain evidence="8 9">XE</strain>
    </source>
</reference>
<dbReference type="InterPro" id="IPR036513">
    <property type="entry name" value="STAS_dom_sf"/>
</dbReference>
<keyword evidence="5" id="KW-0749">Sporulation</keyword>
<organism evidence="8 9">
    <name type="scientific">Thermobacillus xylanilyticus</name>
    <dbReference type="NCBI Taxonomy" id="76633"/>
    <lineage>
        <taxon>Bacteria</taxon>
        <taxon>Bacillati</taxon>
        <taxon>Bacillota</taxon>
        <taxon>Bacilli</taxon>
        <taxon>Bacillales</taxon>
        <taxon>Paenibacillaceae</taxon>
        <taxon>Thermobacillus</taxon>
    </lineage>
</organism>
<dbReference type="InterPro" id="IPR002645">
    <property type="entry name" value="STAS_dom"/>
</dbReference>
<dbReference type="PANTHER" id="PTHR33495:SF2">
    <property type="entry name" value="ANTI-SIGMA FACTOR ANTAGONIST TM_1081-RELATED"/>
    <property type="match status" value="1"/>
</dbReference>
<keyword evidence="4" id="KW-0597">Phosphoprotein</keyword>
<keyword evidence="9" id="KW-1185">Reference proteome</keyword>
<comment type="function">
    <text evidence="1">In the phosphorylated form it could act as an anti-anti-sigma factor that counteracts SpoIIAB and thus releases sigma f from inhibition.</text>
</comment>
<dbReference type="PANTHER" id="PTHR33495">
    <property type="entry name" value="ANTI-SIGMA FACTOR ANTAGONIST TM_1081-RELATED-RELATED"/>
    <property type="match status" value="1"/>
</dbReference>
<sequence length="117" mass="13061">MRLREEMEHYRNVLIVRLKGELDHHTADGLKQRLEDALLRGRATHVVLNLSELAFMDSSGLGVILGRYKTVTARGGKLIICGVNPAVRRLFELSGLLKIVALYENEHEALGSLEVVS</sequence>
<evidence type="ECO:0000313" key="9">
    <source>
        <dbReference type="Proteomes" id="UP000681526"/>
    </source>
</evidence>
<evidence type="ECO:0000256" key="5">
    <source>
        <dbReference type="ARBA" id="ARBA00022969"/>
    </source>
</evidence>
<feature type="domain" description="STAS" evidence="7">
    <location>
        <begin position="3"/>
        <end position="113"/>
    </location>
</feature>
<name>A0ABM8V688_THEXY</name>
<dbReference type="NCBIfam" id="TIGR02886">
    <property type="entry name" value="spore_II_AA"/>
    <property type="match status" value="1"/>
</dbReference>
<dbReference type="SUPFAM" id="SSF52091">
    <property type="entry name" value="SpoIIaa-like"/>
    <property type="match status" value="1"/>
</dbReference>
<gene>
    <name evidence="8" type="primary">txxe 2417-spoIIAA</name>
    <name evidence="8" type="ORF">TXXE_13805</name>
</gene>
<accession>A0ABM8V688</accession>
<dbReference type="InterPro" id="IPR003658">
    <property type="entry name" value="Anti-sigma_ant"/>
</dbReference>
<dbReference type="CDD" id="cd07043">
    <property type="entry name" value="STAS_anti-anti-sigma_factors"/>
    <property type="match status" value="1"/>
</dbReference>
<dbReference type="RefSeq" id="WP_213485071.1">
    <property type="nucleotide sequence ID" value="NZ_CAJRAY010000070.1"/>
</dbReference>
<comment type="similarity">
    <text evidence="2 6">Belongs to the anti-sigma-factor antagonist family.</text>
</comment>
<evidence type="ECO:0000256" key="4">
    <source>
        <dbReference type="ARBA" id="ARBA00022553"/>
    </source>
</evidence>
<dbReference type="InterPro" id="IPR014237">
    <property type="entry name" value="Anti-sigma_F_ant"/>
</dbReference>
<evidence type="ECO:0000313" key="8">
    <source>
        <dbReference type="EMBL" id="CAG5090066.1"/>
    </source>
</evidence>
<evidence type="ECO:0000256" key="2">
    <source>
        <dbReference type="ARBA" id="ARBA00009013"/>
    </source>
</evidence>
<comment type="caution">
    <text evidence="8">The sequence shown here is derived from an EMBL/GenBank/DDBJ whole genome shotgun (WGS) entry which is preliminary data.</text>
</comment>